<dbReference type="WBParaSite" id="Hba_19455">
    <property type="protein sequence ID" value="Hba_19455"/>
    <property type="gene ID" value="Hba_19455"/>
</dbReference>
<dbReference type="Gene3D" id="3.40.50.1820">
    <property type="entry name" value="alpha/beta hydrolase"/>
    <property type="match status" value="1"/>
</dbReference>
<keyword evidence="1" id="KW-1185">Reference proteome</keyword>
<sequence>MQAFMSYFGGSPLVENALLHAYQHVSDRPNLHIICSATEIYVLLPILSHREQLRDGVGRFLGDYFFTCSLIEFADIIADNVFGPVYMYYFTMRSASFIKNIDNLETEQQFSEYIMDLWTDFANSGLSKRQPYFRFHDKRSDKLMIGPKRRDDNRTTTLSVVEENPDECHSDNFLPYYLTEKKRGRRHDILLDGL</sequence>
<evidence type="ECO:0000313" key="1">
    <source>
        <dbReference type="Proteomes" id="UP000095283"/>
    </source>
</evidence>
<protein>
    <submittedName>
        <fullName evidence="2">COesterase domain-containing protein</fullName>
    </submittedName>
</protein>
<dbReference type="AlphaFoldDB" id="A0A1I7XPP7"/>
<accession>A0A1I7XPP7</accession>
<dbReference type="SUPFAM" id="SSF53474">
    <property type="entry name" value="alpha/beta-Hydrolases"/>
    <property type="match status" value="1"/>
</dbReference>
<dbReference type="InterPro" id="IPR029058">
    <property type="entry name" value="AB_hydrolase_fold"/>
</dbReference>
<reference evidence="2" key="1">
    <citation type="submission" date="2016-11" db="UniProtKB">
        <authorList>
            <consortium name="WormBaseParasite"/>
        </authorList>
    </citation>
    <scope>IDENTIFICATION</scope>
</reference>
<organism evidence="1 2">
    <name type="scientific">Heterorhabditis bacteriophora</name>
    <name type="common">Entomopathogenic nematode worm</name>
    <dbReference type="NCBI Taxonomy" id="37862"/>
    <lineage>
        <taxon>Eukaryota</taxon>
        <taxon>Metazoa</taxon>
        <taxon>Ecdysozoa</taxon>
        <taxon>Nematoda</taxon>
        <taxon>Chromadorea</taxon>
        <taxon>Rhabditida</taxon>
        <taxon>Rhabditina</taxon>
        <taxon>Rhabditomorpha</taxon>
        <taxon>Strongyloidea</taxon>
        <taxon>Heterorhabditidae</taxon>
        <taxon>Heterorhabditis</taxon>
    </lineage>
</organism>
<proteinExistence type="predicted"/>
<name>A0A1I7XPP7_HETBA</name>
<evidence type="ECO:0000313" key="2">
    <source>
        <dbReference type="WBParaSite" id="Hba_19455"/>
    </source>
</evidence>
<dbReference type="Proteomes" id="UP000095283">
    <property type="component" value="Unplaced"/>
</dbReference>